<name>A0AAD5CHE2_AMBAR</name>
<dbReference type="EMBL" id="JAMZMK010008079">
    <property type="protein sequence ID" value="KAI7742098.1"/>
    <property type="molecule type" value="Genomic_DNA"/>
</dbReference>
<protein>
    <submittedName>
        <fullName evidence="1">Uncharacterized protein</fullName>
    </submittedName>
</protein>
<evidence type="ECO:0000313" key="1">
    <source>
        <dbReference type="EMBL" id="KAI7742098.1"/>
    </source>
</evidence>
<gene>
    <name evidence="1" type="ORF">M8C21_012354</name>
</gene>
<dbReference type="AlphaFoldDB" id="A0AAD5CHE2"/>
<organism evidence="1 2">
    <name type="scientific">Ambrosia artemisiifolia</name>
    <name type="common">Common ragweed</name>
    <dbReference type="NCBI Taxonomy" id="4212"/>
    <lineage>
        <taxon>Eukaryota</taxon>
        <taxon>Viridiplantae</taxon>
        <taxon>Streptophyta</taxon>
        <taxon>Embryophyta</taxon>
        <taxon>Tracheophyta</taxon>
        <taxon>Spermatophyta</taxon>
        <taxon>Magnoliopsida</taxon>
        <taxon>eudicotyledons</taxon>
        <taxon>Gunneridae</taxon>
        <taxon>Pentapetalae</taxon>
        <taxon>asterids</taxon>
        <taxon>campanulids</taxon>
        <taxon>Asterales</taxon>
        <taxon>Asteraceae</taxon>
        <taxon>Asteroideae</taxon>
        <taxon>Heliantheae alliance</taxon>
        <taxon>Heliantheae</taxon>
        <taxon>Ambrosia</taxon>
    </lineage>
</organism>
<evidence type="ECO:0000313" key="2">
    <source>
        <dbReference type="Proteomes" id="UP001206925"/>
    </source>
</evidence>
<accession>A0AAD5CHE2</accession>
<dbReference type="Proteomes" id="UP001206925">
    <property type="component" value="Unassembled WGS sequence"/>
</dbReference>
<comment type="caution">
    <text evidence="1">The sequence shown here is derived from an EMBL/GenBank/DDBJ whole genome shotgun (WGS) entry which is preliminary data.</text>
</comment>
<keyword evidence="2" id="KW-1185">Reference proteome</keyword>
<feature type="non-terminal residue" evidence="1">
    <location>
        <position position="1"/>
    </location>
</feature>
<reference evidence="1" key="1">
    <citation type="submission" date="2022-06" db="EMBL/GenBank/DDBJ databases">
        <title>Uncovering the hologenomic basis of an extraordinary plant invasion.</title>
        <authorList>
            <person name="Bieker V.C."/>
            <person name="Martin M.D."/>
            <person name="Gilbert T."/>
            <person name="Hodgins K."/>
            <person name="Battlay P."/>
            <person name="Petersen B."/>
            <person name="Wilson J."/>
        </authorList>
    </citation>
    <scope>NUCLEOTIDE SEQUENCE</scope>
    <source>
        <strain evidence="1">AA19_3_7</strain>
        <tissue evidence="1">Leaf</tissue>
    </source>
</reference>
<proteinExistence type="predicted"/>
<sequence>VQVFKATTPPSYIYPPSFSFYESFASVSVLRRRPPPPSPTPGCLLLTGYAGRRLLGDAALNPYSMLTILTVVGIRYGFRGDTSEVVGGDGTVVVFMLMNGRNQRKLALDTLINGIVRMPCAFHNDGIHFVAMITMYVYANYVLPGSKDMPGSDEYFDQVVYIQLDITESNKCLDEMKAKLQSGITISPYSSSSPVRY</sequence>